<organism evidence="1 2">
    <name type="scientific">Bacillus cereus</name>
    <dbReference type="NCBI Taxonomy" id="1396"/>
    <lineage>
        <taxon>Bacteria</taxon>
        <taxon>Bacillati</taxon>
        <taxon>Bacillota</taxon>
        <taxon>Bacilli</taxon>
        <taxon>Bacillales</taxon>
        <taxon>Bacillaceae</taxon>
        <taxon>Bacillus</taxon>
        <taxon>Bacillus cereus group</taxon>
    </lineage>
</organism>
<dbReference type="Proteomes" id="UP000224076">
    <property type="component" value="Unassembled WGS sequence"/>
</dbReference>
<proteinExistence type="predicted"/>
<accession>A0A2B3U1I5</accession>
<comment type="caution">
    <text evidence="1">The sequence shown here is derived from an EMBL/GenBank/DDBJ whole genome shotgun (WGS) entry which is preliminary data.</text>
</comment>
<name>A0A2B3U1I5_BACCE</name>
<gene>
    <name evidence="1" type="ORF">COK86_19665</name>
</gene>
<protein>
    <submittedName>
        <fullName evidence="1">Uncharacterized protein</fullName>
    </submittedName>
</protein>
<dbReference type="EMBL" id="NVDG01000032">
    <property type="protein sequence ID" value="PFU40387.1"/>
    <property type="molecule type" value="Genomic_DNA"/>
</dbReference>
<reference evidence="1 2" key="1">
    <citation type="submission" date="2017-09" db="EMBL/GenBank/DDBJ databases">
        <title>Large-scale bioinformatics analysis of Bacillus genomes uncovers conserved roles of natural products in bacterial physiology.</title>
        <authorList>
            <consortium name="Agbiome Team Llc"/>
            <person name="Bleich R.M."/>
            <person name="Grubbs K.J."/>
            <person name="Santa Maria K.C."/>
            <person name="Allen S.E."/>
            <person name="Farag S."/>
            <person name="Shank E.A."/>
            <person name="Bowers A."/>
        </authorList>
    </citation>
    <scope>NUCLEOTIDE SEQUENCE [LARGE SCALE GENOMIC DNA]</scope>
    <source>
        <strain evidence="1 2">AFS061806</strain>
    </source>
</reference>
<evidence type="ECO:0000313" key="1">
    <source>
        <dbReference type="EMBL" id="PFU40387.1"/>
    </source>
</evidence>
<sequence length="101" mass="11476">MASIVNSVCEIIRLMSETKVECIQITYEIGGVIEQKCRRSDCSQKNSFVNKNTILISNKRAASKSYLPRFEGGINCYRFAYSKNVQNFGIYSGKTKKSNFK</sequence>
<evidence type="ECO:0000313" key="2">
    <source>
        <dbReference type="Proteomes" id="UP000224076"/>
    </source>
</evidence>
<dbReference type="AlphaFoldDB" id="A0A2B3U1I5"/>